<organism evidence="2 3">
    <name type="scientific">Pleurodeles waltl</name>
    <name type="common">Iberian ribbed newt</name>
    <dbReference type="NCBI Taxonomy" id="8319"/>
    <lineage>
        <taxon>Eukaryota</taxon>
        <taxon>Metazoa</taxon>
        <taxon>Chordata</taxon>
        <taxon>Craniata</taxon>
        <taxon>Vertebrata</taxon>
        <taxon>Euteleostomi</taxon>
        <taxon>Amphibia</taxon>
        <taxon>Batrachia</taxon>
        <taxon>Caudata</taxon>
        <taxon>Salamandroidea</taxon>
        <taxon>Salamandridae</taxon>
        <taxon>Pleurodelinae</taxon>
        <taxon>Pleurodeles</taxon>
    </lineage>
</organism>
<feature type="compositionally biased region" description="Polar residues" evidence="1">
    <location>
        <begin position="1"/>
        <end position="11"/>
    </location>
</feature>
<keyword evidence="3" id="KW-1185">Reference proteome</keyword>
<evidence type="ECO:0000256" key="1">
    <source>
        <dbReference type="SAM" id="MobiDB-lite"/>
    </source>
</evidence>
<evidence type="ECO:0000313" key="2">
    <source>
        <dbReference type="EMBL" id="KAJ1105719.1"/>
    </source>
</evidence>
<dbReference type="Proteomes" id="UP001066276">
    <property type="component" value="Chromosome 9"/>
</dbReference>
<feature type="compositionally biased region" description="Basic and acidic residues" evidence="1">
    <location>
        <begin position="163"/>
        <end position="180"/>
    </location>
</feature>
<name>A0AAV7MRD8_PLEWA</name>
<feature type="region of interest" description="Disordered" evidence="1">
    <location>
        <begin position="146"/>
        <end position="180"/>
    </location>
</feature>
<evidence type="ECO:0000313" key="3">
    <source>
        <dbReference type="Proteomes" id="UP001066276"/>
    </source>
</evidence>
<gene>
    <name evidence="2" type="ORF">NDU88_003124</name>
</gene>
<sequence length="180" mass="20493">MVERTVTQAQEISAEGAPERPPLYGLYPIQPAAGYQDTVRVKLEEGETEAKEAERTPSLVPTALRAEYEQRRKEGAIPRVHRTGERAERFENVDPLRGQWTTGQIILKLGDTSASTLRETAGEWMLEEREKEEDVETSQYDRYLEETRRETGAEAAIEDWDDKSDTNEGAAGRDRSLYNF</sequence>
<accession>A0AAV7MRD8</accession>
<dbReference type="AlphaFoldDB" id="A0AAV7MRD8"/>
<comment type="caution">
    <text evidence="2">The sequence shown here is derived from an EMBL/GenBank/DDBJ whole genome shotgun (WGS) entry which is preliminary data.</text>
</comment>
<dbReference type="EMBL" id="JANPWB010000013">
    <property type="protein sequence ID" value="KAJ1105719.1"/>
    <property type="molecule type" value="Genomic_DNA"/>
</dbReference>
<protein>
    <submittedName>
        <fullName evidence="2">Uncharacterized protein</fullName>
    </submittedName>
</protein>
<reference evidence="2" key="1">
    <citation type="journal article" date="2022" name="bioRxiv">
        <title>Sequencing and chromosome-scale assembly of the giantPleurodeles waltlgenome.</title>
        <authorList>
            <person name="Brown T."/>
            <person name="Elewa A."/>
            <person name="Iarovenko S."/>
            <person name="Subramanian E."/>
            <person name="Araus A.J."/>
            <person name="Petzold A."/>
            <person name="Susuki M."/>
            <person name="Suzuki K.-i.T."/>
            <person name="Hayashi T."/>
            <person name="Toyoda A."/>
            <person name="Oliveira C."/>
            <person name="Osipova E."/>
            <person name="Leigh N.D."/>
            <person name="Simon A."/>
            <person name="Yun M.H."/>
        </authorList>
    </citation>
    <scope>NUCLEOTIDE SEQUENCE</scope>
    <source>
        <strain evidence="2">20211129_DDA</strain>
        <tissue evidence="2">Liver</tissue>
    </source>
</reference>
<proteinExistence type="predicted"/>
<feature type="region of interest" description="Disordered" evidence="1">
    <location>
        <begin position="1"/>
        <end position="23"/>
    </location>
</feature>